<name>C5KMD7_PERM5</name>
<dbReference type="GO" id="GO:0005737">
    <property type="term" value="C:cytoplasm"/>
    <property type="evidence" value="ECO:0007669"/>
    <property type="project" value="TreeGrafter"/>
</dbReference>
<comment type="similarity">
    <text evidence="1">Belongs to the group II decarboxylase family.</text>
</comment>
<reference evidence="3 4" key="1">
    <citation type="submission" date="2008-07" db="EMBL/GenBank/DDBJ databases">
        <authorList>
            <person name="El-Sayed N."/>
            <person name="Caler E."/>
            <person name="Inman J."/>
            <person name="Amedeo P."/>
            <person name="Hass B."/>
            <person name="Wortman J."/>
        </authorList>
    </citation>
    <scope>NUCLEOTIDE SEQUENCE [LARGE SCALE GENOMIC DNA]</scope>
    <source>
        <strain evidence="4">ATCC 50983 / TXsc</strain>
    </source>
</reference>
<evidence type="ECO:0000256" key="1">
    <source>
        <dbReference type="ARBA" id="ARBA00009533"/>
    </source>
</evidence>
<accession>C5KMD7</accession>
<gene>
    <name evidence="3" type="ORF">Pmar_PMAR017024</name>
</gene>
<dbReference type="OMA" id="PYNFFRW"/>
<organism evidence="4">
    <name type="scientific">Perkinsus marinus (strain ATCC 50983 / TXsc)</name>
    <dbReference type="NCBI Taxonomy" id="423536"/>
    <lineage>
        <taxon>Eukaryota</taxon>
        <taxon>Sar</taxon>
        <taxon>Alveolata</taxon>
        <taxon>Perkinsozoa</taxon>
        <taxon>Perkinsea</taxon>
        <taxon>Perkinsida</taxon>
        <taxon>Perkinsidae</taxon>
        <taxon>Perkinsus</taxon>
    </lineage>
</organism>
<evidence type="ECO:0000256" key="2">
    <source>
        <dbReference type="ARBA" id="ARBA00022793"/>
    </source>
</evidence>
<dbReference type="GeneID" id="9044558"/>
<dbReference type="Proteomes" id="UP000007800">
    <property type="component" value="Unassembled WGS sequence"/>
</dbReference>
<keyword evidence="4" id="KW-1185">Reference proteome</keyword>
<dbReference type="PANTHER" id="PTHR45677:SF8">
    <property type="entry name" value="CYSTEINE SULFINIC ACID DECARBOXYLASE"/>
    <property type="match status" value="1"/>
</dbReference>
<dbReference type="InterPro" id="IPR015424">
    <property type="entry name" value="PyrdxlP-dep_Trfase"/>
</dbReference>
<dbReference type="InParanoid" id="C5KMD7"/>
<evidence type="ECO:0000313" key="3">
    <source>
        <dbReference type="EMBL" id="EER14356.1"/>
    </source>
</evidence>
<dbReference type="GO" id="GO:0016831">
    <property type="term" value="F:carboxy-lyase activity"/>
    <property type="evidence" value="ECO:0007669"/>
    <property type="project" value="UniProtKB-KW"/>
</dbReference>
<feature type="non-terminal residue" evidence="3">
    <location>
        <position position="1"/>
    </location>
</feature>
<proteinExistence type="inferred from homology"/>
<evidence type="ECO:0000313" key="4">
    <source>
        <dbReference type="Proteomes" id="UP000007800"/>
    </source>
</evidence>
<dbReference type="SUPFAM" id="SSF53383">
    <property type="entry name" value="PLP-dependent transferases"/>
    <property type="match status" value="1"/>
</dbReference>
<dbReference type="Gene3D" id="3.90.1150.170">
    <property type="match status" value="1"/>
</dbReference>
<keyword evidence="2" id="KW-0210">Decarboxylase</keyword>
<dbReference type="RefSeq" id="XP_002782561.1">
    <property type="nucleotide sequence ID" value="XM_002782515.1"/>
</dbReference>
<dbReference type="OrthoDB" id="392571at2759"/>
<protein>
    <submittedName>
        <fullName evidence="3">Glutamate decarboxylase, putative</fullName>
    </submittedName>
</protein>
<dbReference type="PANTHER" id="PTHR45677">
    <property type="entry name" value="GLUTAMATE DECARBOXYLASE-RELATED"/>
    <property type="match status" value="1"/>
</dbReference>
<dbReference type="AlphaFoldDB" id="C5KMD7"/>
<keyword evidence="2" id="KW-0456">Lyase</keyword>
<sequence>ISLARYAANSMRKSSVESSNRFKGSFVLYRDPEYANVCFWYLPPSLSHLKPLEGLNAEDAVELTKVTPYIKDKMQRDGLAMITFTGPYNFFRWTFTSPRNVSYDDVDIVMGEIDRVGQDFVSSA</sequence>
<dbReference type="EMBL" id="GG674351">
    <property type="protein sequence ID" value="EER14356.1"/>
    <property type="molecule type" value="Genomic_DNA"/>
</dbReference>